<dbReference type="InterPro" id="IPR046653">
    <property type="entry name" value="DUF6765"/>
</dbReference>
<dbReference type="KEGG" id="daw:HS1_001795"/>
<evidence type="ECO:0000313" key="1">
    <source>
        <dbReference type="EMBL" id="AMM41589.1"/>
    </source>
</evidence>
<accession>A0A7U4TI32</accession>
<gene>
    <name evidence="1" type="ORF">HS1_001795</name>
</gene>
<name>A0A7U4TI32_DESA2</name>
<keyword evidence="2" id="KW-1185">Reference proteome</keyword>
<dbReference type="AlphaFoldDB" id="A0A7U4TI32"/>
<dbReference type="Pfam" id="PF20551">
    <property type="entry name" value="DUF6765"/>
    <property type="match status" value="1"/>
</dbReference>
<dbReference type="Proteomes" id="UP000070560">
    <property type="component" value="Chromosome"/>
</dbReference>
<reference evidence="1 2" key="1">
    <citation type="submission" date="2015-10" db="EMBL/GenBank/DDBJ databases">
        <title>Candidatus Desulfofervidus auxilii, a hydrogenotrophic sulfate-reducing bacterium involved in the thermophilic anaerobic oxidation of methane.</title>
        <authorList>
            <person name="Krukenberg V."/>
            <person name="Richter M."/>
            <person name="Wegener G."/>
        </authorList>
    </citation>
    <scope>NUCLEOTIDE SEQUENCE [LARGE SCALE GENOMIC DNA]</scope>
    <source>
        <strain evidence="1 2">HS1</strain>
    </source>
</reference>
<organism evidence="1 2">
    <name type="scientific">Desulfofervidus auxilii</name>
    <dbReference type="NCBI Taxonomy" id="1621989"/>
    <lineage>
        <taxon>Bacteria</taxon>
        <taxon>Pseudomonadati</taxon>
        <taxon>Thermodesulfobacteriota</taxon>
        <taxon>Candidatus Desulfofervidia</taxon>
        <taxon>Candidatus Desulfofervidales</taxon>
        <taxon>Candidatus Desulfofervidaceae</taxon>
        <taxon>Candidatus Desulfofervidus</taxon>
    </lineage>
</organism>
<sequence>MQIDFHFYTIYALARGVGFKPDDAHIIAYSSQHTDDAKYEHALDFENGGRFQQVLTAHKFLDLDVLTKPTCYRIWIPFHFLPGNLGKDFYERILVRANSVIAQRMIEDFLSADLKPYSLHRLGILLHVYADTWSHQNFMGIMHDMNDIKSMKVKGTEKGFLKSLLNKLKEEFLEYHAPKLGHAQAGTIPDEPYREWKYKDYKGYHLEISNNERALDAAQNCYLVLSRFLKRFPQFLSSKTIPWQEIADKIAELFNHEGELEDRVKNWQEAISKGLIGFEPKDRDINLFYDDREWFKSAVTVKKDEKEHYIRNKGFERSNWKFFHDAAAFHRFHILHELLPEYGIICG</sequence>
<dbReference type="RefSeq" id="WP_066064211.1">
    <property type="nucleotide sequence ID" value="NZ_CP013015.1"/>
</dbReference>
<dbReference type="EMBL" id="CP013015">
    <property type="protein sequence ID" value="AMM41589.1"/>
    <property type="molecule type" value="Genomic_DNA"/>
</dbReference>
<protein>
    <submittedName>
        <fullName evidence="1">Signal peptide protein</fullName>
    </submittedName>
</protein>
<evidence type="ECO:0000313" key="2">
    <source>
        <dbReference type="Proteomes" id="UP000070560"/>
    </source>
</evidence>
<dbReference type="OrthoDB" id="569000at2"/>
<proteinExistence type="predicted"/>